<dbReference type="InterPro" id="IPR027417">
    <property type="entry name" value="P-loop_NTPase"/>
</dbReference>
<evidence type="ECO:0000256" key="2">
    <source>
        <dbReference type="ARBA" id="ARBA00022448"/>
    </source>
</evidence>
<dbReference type="InterPro" id="IPR017871">
    <property type="entry name" value="ABC_transporter-like_CS"/>
</dbReference>
<sequence>MISLKNINFNYDKKTNKKIIYDLNFDFKEGNIYAILGKNGSGKSTLLNIMNGFLKCNNDSQIFINEKELKSIKIKERANVFTYIPQKMNWFYGGDVKSFLEFSFLHNKKCYENNLKKDEEEKIFQILKQFELLDLINRPMNNLSGGQRQMIIFCAAILQNTNILYLDEPMSAMDLTNQAKVLKIIKELKNNNKIIIFTTHNPNHTLKLNCEVLILNEGKLIDYGPSREIINKEKMIEIFGPEIKNSSSLEYDEITI</sequence>
<keyword evidence="4 6" id="KW-0067">ATP-binding</keyword>
<name>A0ABZ0PAZ0_9BACT</name>
<evidence type="ECO:0000256" key="4">
    <source>
        <dbReference type="ARBA" id="ARBA00022840"/>
    </source>
</evidence>
<keyword evidence="2" id="KW-0813">Transport</keyword>
<accession>A0ABZ0PAZ0</accession>
<dbReference type="GeneID" id="94493498"/>
<dbReference type="Proteomes" id="UP001303601">
    <property type="component" value="Chromosome"/>
</dbReference>
<dbReference type="InterPro" id="IPR003593">
    <property type="entry name" value="AAA+_ATPase"/>
</dbReference>
<organism evidence="6 7">
    <name type="scientific">Metamycoplasma equirhinis</name>
    <dbReference type="NCBI Taxonomy" id="92402"/>
    <lineage>
        <taxon>Bacteria</taxon>
        <taxon>Bacillati</taxon>
        <taxon>Mycoplasmatota</taxon>
        <taxon>Mycoplasmoidales</taxon>
        <taxon>Metamycoplasmataceae</taxon>
        <taxon>Metamycoplasma</taxon>
    </lineage>
</organism>
<dbReference type="SUPFAM" id="SSF52540">
    <property type="entry name" value="P-loop containing nucleoside triphosphate hydrolases"/>
    <property type="match status" value="1"/>
</dbReference>
<reference evidence="6" key="1">
    <citation type="submission" date="2023-11" db="EMBL/GenBank/DDBJ databases">
        <title>Completed genome sequence of Mycoplasma equirhinis type strain M432/72.</title>
        <authorList>
            <person name="Spergser J."/>
        </authorList>
    </citation>
    <scope>NUCLEOTIDE SEQUENCE [LARGE SCALE GENOMIC DNA]</scope>
    <source>
        <strain evidence="6">M432/72</strain>
    </source>
</reference>
<evidence type="ECO:0000313" key="7">
    <source>
        <dbReference type="Proteomes" id="UP001303601"/>
    </source>
</evidence>
<dbReference type="SMART" id="SM00382">
    <property type="entry name" value="AAA"/>
    <property type="match status" value="1"/>
</dbReference>
<dbReference type="RefSeq" id="WP_140031684.1">
    <property type="nucleotide sequence ID" value="NZ_CP137845.1"/>
</dbReference>
<protein>
    <submittedName>
        <fullName evidence="6">ABC transporter ATP-binding protein</fullName>
    </submittedName>
</protein>
<dbReference type="Pfam" id="PF00005">
    <property type="entry name" value="ABC_tran"/>
    <property type="match status" value="1"/>
</dbReference>
<comment type="similarity">
    <text evidence="1">Belongs to the ABC transporter superfamily.</text>
</comment>
<dbReference type="InterPro" id="IPR003439">
    <property type="entry name" value="ABC_transporter-like_ATP-bd"/>
</dbReference>
<dbReference type="PROSITE" id="PS50893">
    <property type="entry name" value="ABC_TRANSPORTER_2"/>
    <property type="match status" value="1"/>
</dbReference>
<dbReference type="PANTHER" id="PTHR42734">
    <property type="entry name" value="METAL TRANSPORT SYSTEM ATP-BINDING PROTEIN TM_0124-RELATED"/>
    <property type="match status" value="1"/>
</dbReference>
<keyword evidence="7" id="KW-1185">Reference proteome</keyword>
<dbReference type="GO" id="GO:0005524">
    <property type="term" value="F:ATP binding"/>
    <property type="evidence" value="ECO:0007669"/>
    <property type="project" value="UniProtKB-KW"/>
</dbReference>
<gene>
    <name evidence="6" type="ORF">R9B83_01265</name>
</gene>
<dbReference type="PROSITE" id="PS00211">
    <property type="entry name" value="ABC_TRANSPORTER_1"/>
    <property type="match status" value="1"/>
</dbReference>
<evidence type="ECO:0000259" key="5">
    <source>
        <dbReference type="PROSITE" id="PS50893"/>
    </source>
</evidence>
<evidence type="ECO:0000256" key="1">
    <source>
        <dbReference type="ARBA" id="ARBA00005417"/>
    </source>
</evidence>
<dbReference type="PANTHER" id="PTHR42734:SF17">
    <property type="entry name" value="METAL TRANSPORT SYSTEM ATP-BINDING PROTEIN TM_0124-RELATED"/>
    <property type="match status" value="1"/>
</dbReference>
<proteinExistence type="inferred from homology"/>
<evidence type="ECO:0000313" key="6">
    <source>
        <dbReference type="EMBL" id="WPB54182.1"/>
    </source>
</evidence>
<feature type="domain" description="ABC transporter" evidence="5">
    <location>
        <begin position="2"/>
        <end position="242"/>
    </location>
</feature>
<dbReference type="Gene3D" id="3.40.50.300">
    <property type="entry name" value="P-loop containing nucleotide triphosphate hydrolases"/>
    <property type="match status" value="1"/>
</dbReference>
<keyword evidence="3" id="KW-0547">Nucleotide-binding</keyword>
<dbReference type="EMBL" id="CP137845">
    <property type="protein sequence ID" value="WPB54182.1"/>
    <property type="molecule type" value="Genomic_DNA"/>
</dbReference>
<dbReference type="InterPro" id="IPR050153">
    <property type="entry name" value="Metal_Ion_Import_ABC"/>
</dbReference>
<dbReference type="CDD" id="cd03214">
    <property type="entry name" value="ABC_Iron-Siderophores_B12_Hemin"/>
    <property type="match status" value="1"/>
</dbReference>
<evidence type="ECO:0000256" key="3">
    <source>
        <dbReference type="ARBA" id="ARBA00022741"/>
    </source>
</evidence>